<dbReference type="Pfam" id="PF01408">
    <property type="entry name" value="GFO_IDH_MocA"/>
    <property type="match status" value="1"/>
</dbReference>
<reference evidence="4" key="1">
    <citation type="submission" date="2018-02" db="EMBL/GenBank/DDBJ databases">
        <authorList>
            <person name="Hausmann B."/>
        </authorList>
    </citation>
    <scope>NUCLEOTIDE SEQUENCE [LARGE SCALE GENOMIC DNA]</scope>
    <source>
        <strain evidence="4">Peat soil MAG SbA5</strain>
    </source>
</reference>
<dbReference type="InterPro" id="IPR036291">
    <property type="entry name" value="NAD(P)-bd_dom_sf"/>
</dbReference>
<proteinExistence type="predicted"/>
<dbReference type="SUPFAM" id="SSF55347">
    <property type="entry name" value="Glyceraldehyde-3-phosphate dehydrogenase-like, C-terminal domain"/>
    <property type="match status" value="1"/>
</dbReference>
<sequence>MAVAGAGVFGRNHLRVMRELETAGGGVALVAAVDPDTTRAADAAKQYGIPVFASIDELLQADLKLDAACVAVPTVKHHEVAAALLDAGLDLLVEKPLAANVEEADDLIARAERGARILQTGHLERFNPAVLAVEPKLKRPMFFEAHRLSVFTPRSLDVDVVLDLMIHDLDIVLTFAGSPVREVRAVGLPILSPKVDIANVRVEFESGCVANFTASRVSTERVRKLRFFEPRQYVSIDYARRDVLVIRVEGSGVIGDSGDSQVGDEHRLPPGSSAQLAQTAAEFVATGKLDPAAIQSLMGSGKIPAGLVMKVLAAKNDPEKLKEIAKGLAASQDGPAPGLGFVKPDVTPGEPLKLEIESFLESVRTRREPKVTARQGRAALELALTIQASMAAHAERAGLGDFFKGSC</sequence>
<feature type="domain" description="Gfo/Idh/MocA-like oxidoreductase N-terminal" evidence="1">
    <location>
        <begin position="2"/>
        <end position="122"/>
    </location>
</feature>
<accession>A0A2N9LAE0</accession>
<dbReference type="AlphaFoldDB" id="A0A2N9LAE0"/>
<name>A0A2N9LAE0_9BACT</name>
<organism evidence="3 4">
    <name type="scientific">Candidatus Sulfuritelmatomonas gaucii</name>
    <dbReference type="NCBI Taxonomy" id="2043161"/>
    <lineage>
        <taxon>Bacteria</taxon>
        <taxon>Pseudomonadati</taxon>
        <taxon>Acidobacteriota</taxon>
        <taxon>Terriglobia</taxon>
        <taxon>Terriglobales</taxon>
        <taxon>Acidobacteriaceae</taxon>
        <taxon>Candidatus Sulfuritelmatomonas</taxon>
    </lineage>
</organism>
<evidence type="ECO:0000313" key="4">
    <source>
        <dbReference type="Proteomes" id="UP000239735"/>
    </source>
</evidence>
<dbReference type="PANTHER" id="PTHR43377:SF1">
    <property type="entry name" value="BILIVERDIN REDUCTASE A"/>
    <property type="match status" value="1"/>
</dbReference>
<dbReference type="Gene3D" id="3.30.360.10">
    <property type="entry name" value="Dihydrodipicolinate Reductase, domain 2"/>
    <property type="match status" value="2"/>
</dbReference>
<evidence type="ECO:0000313" key="3">
    <source>
        <dbReference type="EMBL" id="SPE20228.1"/>
    </source>
</evidence>
<dbReference type="GO" id="GO:0000166">
    <property type="term" value="F:nucleotide binding"/>
    <property type="evidence" value="ECO:0007669"/>
    <property type="project" value="InterPro"/>
</dbReference>
<dbReference type="InterPro" id="IPR055170">
    <property type="entry name" value="GFO_IDH_MocA-like_dom"/>
</dbReference>
<dbReference type="EMBL" id="OKRB01000085">
    <property type="protein sequence ID" value="SPE20228.1"/>
    <property type="molecule type" value="Genomic_DNA"/>
</dbReference>
<protein>
    <submittedName>
        <fullName evidence="3">Putative dehydrogenase</fullName>
    </submittedName>
</protein>
<dbReference type="Gene3D" id="3.40.50.720">
    <property type="entry name" value="NAD(P)-binding Rossmann-like Domain"/>
    <property type="match status" value="1"/>
</dbReference>
<dbReference type="SUPFAM" id="SSF51735">
    <property type="entry name" value="NAD(P)-binding Rossmann-fold domains"/>
    <property type="match status" value="1"/>
</dbReference>
<dbReference type="Pfam" id="PF22725">
    <property type="entry name" value="GFO_IDH_MocA_C3"/>
    <property type="match status" value="1"/>
</dbReference>
<dbReference type="InterPro" id="IPR051450">
    <property type="entry name" value="Gfo/Idh/MocA_Oxidoreductases"/>
</dbReference>
<gene>
    <name evidence="3" type="ORF">SBA5_290082</name>
</gene>
<dbReference type="PANTHER" id="PTHR43377">
    <property type="entry name" value="BILIVERDIN REDUCTASE A"/>
    <property type="match status" value="1"/>
</dbReference>
<evidence type="ECO:0000259" key="2">
    <source>
        <dbReference type="Pfam" id="PF22725"/>
    </source>
</evidence>
<dbReference type="Proteomes" id="UP000239735">
    <property type="component" value="Unassembled WGS sequence"/>
</dbReference>
<dbReference type="InterPro" id="IPR000683">
    <property type="entry name" value="Gfo/Idh/MocA-like_OxRdtase_N"/>
</dbReference>
<evidence type="ECO:0000259" key="1">
    <source>
        <dbReference type="Pfam" id="PF01408"/>
    </source>
</evidence>
<feature type="domain" description="GFO/IDH/MocA-like oxidoreductase" evidence="2">
    <location>
        <begin position="157"/>
        <end position="221"/>
    </location>
</feature>